<reference evidence="2 3" key="1">
    <citation type="journal article" name="Sci. Rep.">
        <title>Genome-scale phylogenetic analyses confirm Olpidium as the closest living zoosporic fungus to the non-flagellated, terrestrial fungi.</title>
        <authorList>
            <person name="Chang Y."/>
            <person name="Rochon D."/>
            <person name="Sekimoto S."/>
            <person name="Wang Y."/>
            <person name="Chovatia M."/>
            <person name="Sandor L."/>
            <person name="Salamov A."/>
            <person name="Grigoriev I.V."/>
            <person name="Stajich J.E."/>
            <person name="Spatafora J.W."/>
        </authorList>
    </citation>
    <scope>NUCLEOTIDE SEQUENCE [LARGE SCALE GENOMIC DNA]</scope>
    <source>
        <strain evidence="2">S191</strain>
    </source>
</reference>
<dbReference type="Proteomes" id="UP000673691">
    <property type="component" value="Unassembled WGS sequence"/>
</dbReference>
<feature type="region of interest" description="Disordered" evidence="1">
    <location>
        <begin position="75"/>
        <end position="122"/>
    </location>
</feature>
<feature type="compositionally biased region" description="Polar residues" evidence="1">
    <location>
        <begin position="81"/>
        <end position="91"/>
    </location>
</feature>
<evidence type="ECO:0000313" key="3">
    <source>
        <dbReference type="Proteomes" id="UP000673691"/>
    </source>
</evidence>
<proteinExistence type="predicted"/>
<gene>
    <name evidence="2" type="ORF">BJ554DRAFT_8019</name>
</gene>
<accession>A0A8H8DJD7</accession>
<sequence length="193" mass="20083">MTAALTHGDADPGSLTYPDGNIVITADHTGCIRVFRNDPVPRFGARSESDSVSVRSTASSIKKIILHPRQGLRFLRPGTNRAPSVTASNPASPLGWAQNASNVSLNDPGRSGSLTPPPRVPKAASLSSLESFSASFRRSSQFSVAGSSSGRQKSTLCPSCGSADVRGFSVLDERGLPGQMVVCVACNKVVSGI</sequence>
<evidence type="ECO:0000313" key="2">
    <source>
        <dbReference type="EMBL" id="KAG5459997.1"/>
    </source>
</evidence>
<organism evidence="2 3">
    <name type="scientific">Olpidium bornovanus</name>
    <dbReference type="NCBI Taxonomy" id="278681"/>
    <lineage>
        <taxon>Eukaryota</taxon>
        <taxon>Fungi</taxon>
        <taxon>Fungi incertae sedis</taxon>
        <taxon>Olpidiomycota</taxon>
        <taxon>Olpidiomycotina</taxon>
        <taxon>Olpidiomycetes</taxon>
        <taxon>Olpidiales</taxon>
        <taxon>Olpidiaceae</taxon>
        <taxon>Olpidium</taxon>
    </lineage>
</organism>
<evidence type="ECO:0000256" key="1">
    <source>
        <dbReference type="SAM" id="MobiDB-lite"/>
    </source>
</evidence>
<comment type="caution">
    <text evidence="2">The sequence shown here is derived from an EMBL/GenBank/DDBJ whole genome shotgun (WGS) entry which is preliminary data.</text>
</comment>
<dbReference type="EMBL" id="JAEFCI010005951">
    <property type="protein sequence ID" value="KAG5459997.1"/>
    <property type="molecule type" value="Genomic_DNA"/>
</dbReference>
<name>A0A8H8DJD7_9FUNG</name>
<keyword evidence="3" id="KW-1185">Reference proteome</keyword>
<protein>
    <submittedName>
        <fullName evidence="2">Uncharacterized protein</fullName>
    </submittedName>
</protein>
<dbReference type="AlphaFoldDB" id="A0A8H8DJD7"/>